<dbReference type="GO" id="GO:0003723">
    <property type="term" value="F:RNA binding"/>
    <property type="evidence" value="ECO:0007669"/>
    <property type="project" value="UniProtKB-UniRule"/>
</dbReference>
<keyword evidence="3 9" id="KW-0167">Capsid protein</keyword>
<comment type="subunit">
    <text evidence="9">Homomultimerizes to form the nucleocapsid. Binds to viral genomic RNA.</text>
</comment>
<evidence type="ECO:0000256" key="8">
    <source>
        <dbReference type="ARBA" id="ARBA00033344"/>
    </source>
</evidence>
<reference evidence="11" key="1">
    <citation type="submission" date="2022-05" db="EMBL/GenBank/DDBJ databases">
        <authorList>
            <person name="Cao W."/>
            <person name="Jia N."/>
            <person name="Lam T.T.-Y."/>
            <person name="Ni X."/>
            <person name="Liu J."/>
        </authorList>
    </citation>
    <scope>NUCLEOTIDE SEQUENCE</scope>
    <source>
        <strain evidence="11">TIGMIC 1</strain>
    </source>
</reference>
<evidence type="ECO:0000256" key="10">
    <source>
        <dbReference type="SAM" id="MobiDB-lite"/>
    </source>
</evidence>
<keyword evidence="2 9" id="KW-1139">Helical capsid protein</keyword>
<dbReference type="GO" id="GO:0019029">
    <property type="term" value="C:helical viral capsid"/>
    <property type="evidence" value="ECO:0007669"/>
    <property type="project" value="UniProtKB-UniRule"/>
</dbReference>
<accession>A0A9E8AA85</accession>
<dbReference type="GO" id="GO:0019013">
    <property type="term" value="C:viral nucleocapsid"/>
    <property type="evidence" value="ECO:0007669"/>
    <property type="project" value="UniProtKB-UniRule"/>
</dbReference>
<evidence type="ECO:0000256" key="7">
    <source>
        <dbReference type="ARBA" id="ARBA00023274"/>
    </source>
</evidence>
<evidence type="ECO:0000256" key="6">
    <source>
        <dbReference type="ARBA" id="ARBA00023086"/>
    </source>
</evidence>
<keyword evidence="5 9" id="KW-0694">RNA-binding</keyword>
<dbReference type="InterPro" id="IPR004902">
    <property type="entry name" value="Rhabdo_ncap_2"/>
</dbReference>
<comment type="subcellular location">
    <subcellularLocation>
        <location evidence="9">Virion</location>
    </subcellularLocation>
    <subcellularLocation>
        <location evidence="9">Host cytoplasm</location>
    </subcellularLocation>
</comment>
<keyword evidence="7 9" id="KW-0687">Ribonucleoprotein</keyword>
<keyword evidence="4 9" id="KW-0946">Virion</keyword>
<dbReference type="EMBL" id="ON746524">
    <property type="protein sequence ID" value="UYL95572.1"/>
    <property type="molecule type" value="Viral_cRNA"/>
</dbReference>
<name>A0A9E8AA85_9RHAB</name>
<evidence type="ECO:0000256" key="3">
    <source>
        <dbReference type="ARBA" id="ARBA00022561"/>
    </source>
</evidence>
<sequence>MLHGQPSSVVFPTTSALLKSKKLRQKPPPGGVEHRWSDEICLGLLNNQTFPNPNHSQVLNAYKEFLTWICYPRVPVLKVSDLIIRVALLAETGDETPQAIFRNFMSEGGNIDLDWSSLIPPGMIAGSGPYPTPRDTHGTAMVMGSADPVTGLRMPRSWEEAWDTGATETGPLLRRALSFMAMILTRAVVKTSSSIIAYWNGTMIKNIEGFYALSFTWECPELREYIVDVIINKMHKGSRLVTKFHTAAIITYAQEQGADAQATQASGILMAACLLALSGNGLTLVCLYYDCLEHVGMDPNKFLETCLSGKTQASIELLYKFLTEVAEPGEDESSHTWAFCRYLNDKVWSDLALNYHKTLGSMFAAIKYVVDMDANDGIWELRGLDGTPMATKELATSFACGIIGERDDAAGPLTAEMSAYIEKGRERAREVISHMKRARDATEEDEVEDDTEDNQSLVGMAHLGAAPTVGPRQGRLVSARAGFRAQRGTISGFTGTQPPSSQPPSLGIARGAIPRRSPRDPGATAGGPSTGFSPDSVDSAPPVLPAGMDLEAPPGMKLTEGLLKEVQQVLGPSTRPPMFTQPQAPTDQEPDDDQDDDTYGHLGP</sequence>
<dbReference type="Pfam" id="PF03216">
    <property type="entry name" value="Rhabdo_ncap_2"/>
    <property type="match status" value="1"/>
</dbReference>
<feature type="region of interest" description="Disordered" evidence="10">
    <location>
        <begin position="489"/>
        <end position="604"/>
    </location>
</feature>
<evidence type="ECO:0000313" key="11">
    <source>
        <dbReference type="EMBL" id="UYL95572.1"/>
    </source>
</evidence>
<protein>
    <recommendedName>
        <fullName evidence="1 9">Nucleoprotein</fullName>
        <shortName evidence="9">NP</shortName>
        <shortName evidence="9">Protein N</shortName>
    </recommendedName>
    <alternativeName>
        <fullName evidence="8 9">Nucleocapsid protein</fullName>
    </alternativeName>
</protein>
<comment type="similarity">
    <text evidence="9">Belongs to the nucleorhabdovirus nucleocapsid protein family.</text>
</comment>
<evidence type="ECO:0000256" key="2">
    <source>
        <dbReference type="ARBA" id="ARBA00022497"/>
    </source>
</evidence>
<evidence type="ECO:0000256" key="1">
    <source>
        <dbReference type="ARBA" id="ARBA00014389"/>
    </source>
</evidence>
<dbReference type="GO" id="GO:0030430">
    <property type="term" value="C:host cell cytoplasm"/>
    <property type="evidence" value="ECO:0007669"/>
    <property type="project" value="UniProtKB-SubCell"/>
</dbReference>
<dbReference type="GO" id="GO:1990904">
    <property type="term" value="C:ribonucleoprotein complex"/>
    <property type="evidence" value="ECO:0007669"/>
    <property type="project" value="UniProtKB-UniRule"/>
</dbReference>
<comment type="function">
    <text evidence="9">Encapsidates the genome, protecting it from nucleases. The encapsidated genomic RNA is termed the nucleocapsid (NC) and serves as template for viral transcription and replication.</text>
</comment>
<evidence type="ECO:0000256" key="5">
    <source>
        <dbReference type="ARBA" id="ARBA00022884"/>
    </source>
</evidence>
<proteinExistence type="inferred from homology"/>
<keyword evidence="9" id="KW-1035">Host cytoplasm</keyword>
<evidence type="ECO:0000256" key="9">
    <source>
        <dbReference type="RuleBase" id="RU369108"/>
    </source>
</evidence>
<feature type="compositionally biased region" description="Acidic residues" evidence="10">
    <location>
        <begin position="588"/>
        <end position="597"/>
    </location>
</feature>
<keyword evidence="6 9" id="KW-0543">Viral nucleoprotein</keyword>
<organism evidence="11">
    <name type="scientific">Yanbian Rhabd tick virus 3</name>
    <dbReference type="NCBI Taxonomy" id="2972326"/>
    <lineage>
        <taxon>Viruses</taxon>
        <taxon>Riboviria</taxon>
        <taxon>Orthornavirae</taxon>
        <taxon>Negarnaviricota</taxon>
        <taxon>Haploviricotina</taxon>
        <taxon>Monjiviricetes</taxon>
        <taxon>Mononegavirales</taxon>
        <taxon>Rhabdoviridae</taxon>
        <taxon>Deltarhabdovirinae</taxon>
        <taxon>Betaricinrhavirus</taxon>
        <taxon>Betaricinrhavirus yanbian</taxon>
    </lineage>
</organism>
<evidence type="ECO:0000256" key="4">
    <source>
        <dbReference type="ARBA" id="ARBA00022844"/>
    </source>
</evidence>